<proteinExistence type="predicted"/>
<dbReference type="OrthoDB" id="2391949at2759"/>
<dbReference type="EMBL" id="CAJVPK010000628">
    <property type="protein sequence ID" value="CAG8533796.1"/>
    <property type="molecule type" value="Genomic_DNA"/>
</dbReference>
<dbReference type="Proteomes" id="UP000789706">
    <property type="component" value="Unassembled WGS sequence"/>
</dbReference>
<name>A0A9N9FHM9_9GLOM</name>
<accession>A0A9N9FHM9</accession>
<evidence type="ECO:0000313" key="2">
    <source>
        <dbReference type="EMBL" id="CAG8533796.1"/>
    </source>
</evidence>
<sequence>MTPLSPRQQIEQTELTFNGTTLTINETVEIIDKIIYEDGTILIRVNNNTNTTNMYCSNSNFPELNFKIIKTDGSIFNLSDNIDLRIHNSNYCHINGSDENNNNKDVIRIFPISNSYVLVTYFCEPSSLETCGSIIDWSGKIMSNVTFQDSNCTDSEIVLNINPDTGEFLRVCFISQQQKAKWVKYSFRGSINNLTVGSIDNIYNFTTNRTKLFATEDGSLNSTYTFNLPSSINPNLNYLQIIPLFYGGDMLIVKNSSEIEGIVFDDKRNRSMSLKFNNYIMQGLVGIFPTNNSIWGFNYTTTSWSENAPGNGSYYGNAFIISTSPSINSESGFNITNINITYSIPIYLSTGNISIWQRNGGMVDNNNKDILRQTISGSNSKFFTLSNDSKTIQVTILSSTFNQPDNSYYVLIDDGFVMDGSDLSVENEYNNPDSKSTIIRFTPLGSEYYTSLNKSQKNEFVNQFISQLSSIIPCSPNRIYTRTKYQYDVDLPLKNQILFRVYIREIKFSNGVSFTYNNNSAEDTSALWIIASLNQLIRNKAITGISQNNHTYLLDESYGTVRAQTLKVGKVYDNNGDDPQSIPSDSPAPSITSSHSSDSKRSTDEEIITSDIEKYAVDGDDNDNVEDEESNEGREGEKHLKVAMFDTSSRESSPETDILVMNKDGQITLRNPEAYRGPLLQDIPQVKLVKHAIVGDDNKNVKDGEKVDPGTSVRLSDKY</sequence>
<feature type="compositionally biased region" description="Basic and acidic residues" evidence="1">
    <location>
        <begin position="698"/>
        <end position="708"/>
    </location>
</feature>
<protein>
    <submittedName>
        <fullName evidence="2">4914_t:CDS:1</fullName>
    </submittedName>
</protein>
<keyword evidence="3" id="KW-1185">Reference proteome</keyword>
<feature type="region of interest" description="Disordered" evidence="1">
    <location>
        <begin position="698"/>
        <end position="719"/>
    </location>
</feature>
<gene>
    <name evidence="2" type="ORF">DEBURN_LOCUS6271</name>
</gene>
<reference evidence="2" key="1">
    <citation type="submission" date="2021-06" db="EMBL/GenBank/DDBJ databases">
        <authorList>
            <person name="Kallberg Y."/>
            <person name="Tangrot J."/>
            <person name="Rosling A."/>
        </authorList>
    </citation>
    <scope>NUCLEOTIDE SEQUENCE</scope>
    <source>
        <strain evidence="2">AZ414A</strain>
    </source>
</reference>
<organism evidence="2 3">
    <name type="scientific">Diversispora eburnea</name>
    <dbReference type="NCBI Taxonomy" id="1213867"/>
    <lineage>
        <taxon>Eukaryota</taxon>
        <taxon>Fungi</taxon>
        <taxon>Fungi incertae sedis</taxon>
        <taxon>Mucoromycota</taxon>
        <taxon>Glomeromycotina</taxon>
        <taxon>Glomeromycetes</taxon>
        <taxon>Diversisporales</taxon>
        <taxon>Diversisporaceae</taxon>
        <taxon>Diversispora</taxon>
    </lineage>
</organism>
<feature type="compositionally biased region" description="Low complexity" evidence="1">
    <location>
        <begin position="577"/>
        <end position="596"/>
    </location>
</feature>
<comment type="caution">
    <text evidence="2">The sequence shown here is derived from an EMBL/GenBank/DDBJ whole genome shotgun (WGS) entry which is preliminary data.</text>
</comment>
<feature type="region of interest" description="Disordered" evidence="1">
    <location>
        <begin position="571"/>
        <end position="636"/>
    </location>
</feature>
<evidence type="ECO:0000256" key="1">
    <source>
        <dbReference type="SAM" id="MobiDB-lite"/>
    </source>
</evidence>
<feature type="compositionally biased region" description="Acidic residues" evidence="1">
    <location>
        <begin position="618"/>
        <end position="630"/>
    </location>
</feature>
<dbReference type="AlphaFoldDB" id="A0A9N9FHM9"/>
<evidence type="ECO:0000313" key="3">
    <source>
        <dbReference type="Proteomes" id="UP000789706"/>
    </source>
</evidence>